<dbReference type="EMBL" id="CP144694">
    <property type="protein sequence ID" value="WVZ02281.1"/>
    <property type="molecule type" value="Genomic_DNA"/>
</dbReference>
<feature type="compositionally biased region" description="Low complexity" evidence="1">
    <location>
        <begin position="53"/>
        <end position="72"/>
    </location>
</feature>
<gene>
    <name evidence="2" type="ORF">V8G54_023087</name>
</gene>
<keyword evidence="3" id="KW-1185">Reference proteome</keyword>
<evidence type="ECO:0000313" key="2">
    <source>
        <dbReference type="EMBL" id="WVZ02281.1"/>
    </source>
</evidence>
<dbReference type="Proteomes" id="UP001374535">
    <property type="component" value="Chromosome 7"/>
</dbReference>
<name>A0AAQ3RS82_VIGMU</name>
<proteinExistence type="predicted"/>
<evidence type="ECO:0000313" key="3">
    <source>
        <dbReference type="Proteomes" id="UP001374535"/>
    </source>
</evidence>
<accession>A0AAQ3RS82</accession>
<reference evidence="2 3" key="1">
    <citation type="journal article" date="2023" name="Life. Sci Alliance">
        <title>Evolutionary insights into 3D genome organization and epigenetic landscape of Vigna mungo.</title>
        <authorList>
            <person name="Junaid A."/>
            <person name="Singh B."/>
            <person name="Bhatia S."/>
        </authorList>
    </citation>
    <scope>NUCLEOTIDE SEQUENCE [LARGE SCALE GENOMIC DNA]</scope>
    <source>
        <strain evidence="2">Urdbean</strain>
    </source>
</reference>
<protein>
    <submittedName>
        <fullName evidence="2">Uncharacterized protein</fullName>
    </submittedName>
</protein>
<dbReference type="AlphaFoldDB" id="A0AAQ3RS82"/>
<sequence>MVLAATVTCQGARLLTLASAGPLFPAEQTTTIPRFAAWNDPIATLSFSKLEADPPSDTDSTSTPSWMASSNAAKISASKHSSSATGGQQTLYAATRALGAPPLAVPKPWPKTLTPGTALPAAVERVWEPWPSLSRGD</sequence>
<organism evidence="2 3">
    <name type="scientific">Vigna mungo</name>
    <name type="common">Black gram</name>
    <name type="synonym">Phaseolus mungo</name>
    <dbReference type="NCBI Taxonomy" id="3915"/>
    <lineage>
        <taxon>Eukaryota</taxon>
        <taxon>Viridiplantae</taxon>
        <taxon>Streptophyta</taxon>
        <taxon>Embryophyta</taxon>
        <taxon>Tracheophyta</taxon>
        <taxon>Spermatophyta</taxon>
        <taxon>Magnoliopsida</taxon>
        <taxon>eudicotyledons</taxon>
        <taxon>Gunneridae</taxon>
        <taxon>Pentapetalae</taxon>
        <taxon>rosids</taxon>
        <taxon>fabids</taxon>
        <taxon>Fabales</taxon>
        <taxon>Fabaceae</taxon>
        <taxon>Papilionoideae</taxon>
        <taxon>50 kb inversion clade</taxon>
        <taxon>NPAAA clade</taxon>
        <taxon>indigoferoid/millettioid clade</taxon>
        <taxon>Phaseoleae</taxon>
        <taxon>Vigna</taxon>
    </lineage>
</organism>
<feature type="region of interest" description="Disordered" evidence="1">
    <location>
        <begin position="49"/>
        <end position="72"/>
    </location>
</feature>
<evidence type="ECO:0000256" key="1">
    <source>
        <dbReference type="SAM" id="MobiDB-lite"/>
    </source>
</evidence>